<dbReference type="PANTHER" id="PTHR20974:SF0">
    <property type="entry name" value="UPF0585 PROTEIN CG18661"/>
    <property type="match status" value="1"/>
</dbReference>
<evidence type="ECO:0000313" key="2">
    <source>
        <dbReference type="Proteomes" id="UP001575181"/>
    </source>
</evidence>
<comment type="caution">
    <text evidence="1">The sequence shown here is derived from an EMBL/GenBank/DDBJ whole genome shotgun (WGS) entry which is preliminary data.</text>
</comment>
<evidence type="ECO:0000313" key="1">
    <source>
        <dbReference type="EMBL" id="MFA9460833.1"/>
    </source>
</evidence>
<dbReference type="Gene3D" id="3.40.50.150">
    <property type="entry name" value="Vaccinia Virus protein VP39"/>
    <property type="match status" value="1"/>
</dbReference>
<dbReference type="PANTHER" id="PTHR20974">
    <property type="entry name" value="UPF0585 PROTEIN CG18661"/>
    <property type="match status" value="1"/>
</dbReference>
<dbReference type="SUPFAM" id="SSF53335">
    <property type="entry name" value="S-adenosyl-L-methionine-dependent methyltransferases"/>
    <property type="match status" value="1"/>
</dbReference>
<dbReference type="InterPro" id="IPR029063">
    <property type="entry name" value="SAM-dependent_MTases_sf"/>
</dbReference>
<dbReference type="InterPro" id="IPR010342">
    <property type="entry name" value="DUF938"/>
</dbReference>
<name>A0ABV4TUE1_9GAMM</name>
<dbReference type="Pfam" id="PF06080">
    <property type="entry name" value="DUF938"/>
    <property type="match status" value="1"/>
</dbReference>
<sequence length="197" mass="21466">MAKPFSQACENNKAPILEVLAEVFREPGTILEIGSGTGQHAVHFGRHLPHLTWQPTDVAENLPGIRAWLAEAGVANVREPLVLDLGQTDWPVAAADGVFSANTAHIVSWPQVERLFTGVASMLPGGAAFCLYGPFSYDGAHTSESNARFDEMLRGRDPHSGIRDLRDLEGLAEGVGLRLEADYAMPANNRTLVWRRQ</sequence>
<reference evidence="1 2" key="1">
    <citation type="submission" date="2024-08" db="EMBL/GenBank/DDBJ databases">
        <title>Whole-genome sequencing of halo(alkali)philic microorganisms from hypersaline lakes.</title>
        <authorList>
            <person name="Sorokin D.Y."/>
            <person name="Merkel A.Y."/>
            <person name="Messina E."/>
            <person name="Yakimov M."/>
        </authorList>
    </citation>
    <scope>NUCLEOTIDE SEQUENCE [LARGE SCALE GENOMIC DNA]</scope>
    <source>
        <strain evidence="1 2">Cl-TMA</strain>
    </source>
</reference>
<dbReference type="Proteomes" id="UP001575181">
    <property type="component" value="Unassembled WGS sequence"/>
</dbReference>
<protein>
    <submittedName>
        <fullName evidence="1">DUF938 domain-containing protein</fullName>
    </submittedName>
</protein>
<accession>A0ABV4TUE1</accession>
<gene>
    <name evidence="1" type="ORF">ACERLL_08350</name>
</gene>
<organism evidence="1 2">
    <name type="scientific">Thiohalorhabdus methylotrophus</name>
    <dbReference type="NCBI Taxonomy" id="3242694"/>
    <lineage>
        <taxon>Bacteria</taxon>
        <taxon>Pseudomonadati</taxon>
        <taxon>Pseudomonadota</taxon>
        <taxon>Gammaproteobacteria</taxon>
        <taxon>Thiohalorhabdales</taxon>
        <taxon>Thiohalorhabdaceae</taxon>
        <taxon>Thiohalorhabdus</taxon>
    </lineage>
</organism>
<dbReference type="EMBL" id="JBGUAW010000005">
    <property type="protein sequence ID" value="MFA9460833.1"/>
    <property type="molecule type" value="Genomic_DNA"/>
</dbReference>
<proteinExistence type="predicted"/>
<keyword evidence="2" id="KW-1185">Reference proteome</keyword>
<dbReference type="RefSeq" id="WP_373655619.1">
    <property type="nucleotide sequence ID" value="NZ_JBGUAW010000005.1"/>
</dbReference>